<feature type="transmembrane region" description="Helical" evidence="1">
    <location>
        <begin position="151"/>
        <end position="173"/>
    </location>
</feature>
<reference evidence="3" key="1">
    <citation type="journal article" date="2019" name="Int. J. Syst. Evol. Microbiol.">
        <title>The Global Catalogue of Microorganisms (GCM) 10K type strain sequencing project: providing services to taxonomists for standard genome sequencing and annotation.</title>
        <authorList>
            <consortium name="The Broad Institute Genomics Platform"/>
            <consortium name="The Broad Institute Genome Sequencing Center for Infectious Disease"/>
            <person name="Wu L."/>
            <person name="Ma J."/>
        </authorList>
    </citation>
    <scope>NUCLEOTIDE SEQUENCE [LARGE SCALE GENOMIC DNA]</scope>
    <source>
        <strain evidence="3">JCM 3367</strain>
    </source>
</reference>
<keyword evidence="1" id="KW-0472">Membrane</keyword>
<feature type="transmembrane region" description="Helical" evidence="1">
    <location>
        <begin position="12"/>
        <end position="31"/>
    </location>
</feature>
<organism evidence="2 3">
    <name type="scientific">Pilimelia columellifera subsp. columellifera</name>
    <dbReference type="NCBI Taxonomy" id="706583"/>
    <lineage>
        <taxon>Bacteria</taxon>
        <taxon>Bacillati</taxon>
        <taxon>Actinomycetota</taxon>
        <taxon>Actinomycetes</taxon>
        <taxon>Micromonosporales</taxon>
        <taxon>Micromonosporaceae</taxon>
        <taxon>Pilimelia</taxon>
    </lineage>
</organism>
<accession>A0ABP6AVQ1</accession>
<evidence type="ECO:0000256" key="1">
    <source>
        <dbReference type="SAM" id="Phobius"/>
    </source>
</evidence>
<comment type="caution">
    <text evidence="2">The sequence shown here is derived from an EMBL/GenBank/DDBJ whole genome shotgun (WGS) entry which is preliminary data.</text>
</comment>
<keyword evidence="1" id="KW-1133">Transmembrane helix</keyword>
<dbReference type="RefSeq" id="WP_344172387.1">
    <property type="nucleotide sequence ID" value="NZ_BAAARY010000010.1"/>
</dbReference>
<protein>
    <submittedName>
        <fullName evidence="2">ABC transporter permease</fullName>
    </submittedName>
</protein>
<name>A0ABP6AVQ1_9ACTN</name>
<dbReference type="EMBL" id="BAAARY010000010">
    <property type="protein sequence ID" value="GAA2524887.1"/>
    <property type="molecule type" value="Genomic_DNA"/>
</dbReference>
<gene>
    <name evidence="2" type="ORF">GCM10010201_24440</name>
</gene>
<feature type="transmembrane region" description="Helical" evidence="1">
    <location>
        <begin position="180"/>
        <end position="198"/>
    </location>
</feature>
<evidence type="ECO:0000313" key="3">
    <source>
        <dbReference type="Proteomes" id="UP001499978"/>
    </source>
</evidence>
<keyword evidence="3" id="KW-1185">Reference proteome</keyword>
<sequence length="317" mass="34152">MVWITWRQHRAFILFGLGLFALGGILLFWSASDAPRYLAASGNGPCPGRDCAWFANFLQGLVRGGAGLVSYVGPLIVGAVLGAPLVAREVERGTHRVAWTQSVSRNRWLWTKVGLLGLPVAVAGLVTAQMVAPWFSTVKGMSGRPFQDVGYFNATGVLPVAFLVFALIVGVFFSAAIRRAIPAMGATVAVLALTFGVLTETRDSLMKPVTVPGREYYSTAGSPVNTIWVADYVRDAAGRRVTNTSACDGAAVVVQERAATWDASPTEECYAKHGWQNLVDYHPADRYWRFQLITAGILAGLTGLFAVGAVLAMRRRD</sequence>
<feature type="transmembrane region" description="Helical" evidence="1">
    <location>
        <begin position="290"/>
        <end position="313"/>
    </location>
</feature>
<dbReference type="Proteomes" id="UP001499978">
    <property type="component" value="Unassembled WGS sequence"/>
</dbReference>
<feature type="transmembrane region" description="Helical" evidence="1">
    <location>
        <begin position="68"/>
        <end position="87"/>
    </location>
</feature>
<keyword evidence="1" id="KW-0812">Transmembrane</keyword>
<feature type="transmembrane region" description="Helical" evidence="1">
    <location>
        <begin position="108"/>
        <end position="131"/>
    </location>
</feature>
<evidence type="ECO:0000313" key="2">
    <source>
        <dbReference type="EMBL" id="GAA2524887.1"/>
    </source>
</evidence>
<proteinExistence type="predicted"/>